<evidence type="ECO:0000256" key="3">
    <source>
        <dbReference type="SAM" id="SignalP"/>
    </source>
</evidence>
<dbReference type="Gene3D" id="3.40.50.1820">
    <property type="entry name" value="alpha/beta hydrolase"/>
    <property type="match status" value="1"/>
</dbReference>
<dbReference type="PANTHER" id="PTHR32268:SF11">
    <property type="entry name" value="HOMOSERINE O-ACETYLTRANSFERASE"/>
    <property type="match status" value="1"/>
</dbReference>
<dbReference type="PIRSF" id="PIRSF000443">
    <property type="entry name" value="Homoser_Ac_trans"/>
    <property type="match status" value="1"/>
</dbReference>
<keyword evidence="2 5" id="KW-0012">Acyltransferase</keyword>
<keyword evidence="2" id="KW-0028">Amino-acid biosynthesis</keyword>
<dbReference type="InterPro" id="IPR029058">
    <property type="entry name" value="AB_hydrolase_fold"/>
</dbReference>
<protein>
    <recommendedName>
        <fullName evidence="2">Probable acyltransferase</fullName>
        <ecNumber evidence="2">2.3.1.-</ecNumber>
    </recommendedName>
</protein>
<feature type="chain" id="PRO_5046075163" description="Probable acyltransferase" evidence="3">
    <location>
        <begin position="20"/>
        <end position="395"/>
    </location>
</feature>
<keyword evidence="3" id="KW-0732">Signal</keyword>
<comment type="caution">
    <text evidence="2">Lacks conserved residue(s) required for the propagation of feature annotation.</text>
</comment>
<dbReference type="SUPFAM" id="SSF53474">
    <property type="entry name" value="alpha/beta-Hydrolases"/>
    <property type="match status" value="1"/>
</dbReference>
<proteinExistence type="inferred from homology"/>
<keyword evidence="1 2" id="KW-0808">Transferase</keyword>
<feature type="signal peptide" evidence="3">
    <location>
        <begin position="1"/>
        <end position="19"/>
    </location>
</feature>
<name>A0ABT3P5X4_9ALTE</name>
<evidence type="ECO:0000313" key="5">
    <source>
        <dbReference type="EMBL" id="MCW8107940.1"/>
    </source>
</evidence>
<dbReference type="RefSeq" id="WP_265616626.1">
    <property type="nucleotide sequence ID" value="NZ_JAPFRD010000005.1"/>
</dbReference>
<evidence type="ECO:0000313" key="6">
    <source>
        <dbReference type="Proteomes" id="UP001142810"/>
    </source>
</evidence>
<comment type="subcellular location">
    <subcellularLocation>
        <location evidence="2">Cytoplasm</location>
    </subcellularLocation>
</comment>
<evidence type="ECO:0000256" key="1">
    <source>
        <dbReference type="ARBA" id="ARBA00022679"/>
    </source>
</evidence>
<gene>
    <name evidence="5" type="ORF">OPS25_05460</name>
</gene>
<dbReference type="PANTHER" id="PTHR32268">
    <property type="entry name" value="HOMOSERINE O-ACETYLTRANSFERASE"/>
    <property type="match status" value="1"/>
</dbReference>
<dbReference type="Gene3D" id="1.10.1740.110">
    <property type="match status" value="1"/>
</dbReference>
<dbReference type="EC" id="2.3.1.-" evidence="2"/>
<feature type="domain" description="AB hydrolase-1" evidence="4">
    <location>
        <begin position="145"/>
        <end position="236"/>
    </location>
</feature>
<accession>A0ABT3P5X4</accession>
<comment type="subunit">
    <text evidence="2">Homodimer.</text>
</comment>
<dbReference type="HAMAP" id="MF_00296">
    <property type="entry name" value="MetX_acyltransf"/>
    <property type="match status" value="1"/>
</dbReference>
<evidence type="ECO:0000256" key="2">
    <source>
        <dbReference type="HAMAP-Rule" id="MF_00296"/>
    </source>
</evidence>
<feature type="active site" evidence="2">
    <location>
        <position position="342"/>
    </location>
</feature>
<keyword evidence="2" id="KW-0963">Cytoplasm</keyword>
<dbReference type="NCBIfam" id="NF005262">
    <property type="entry name" value="PRK06765.1"/>
    <property type="match status" value="1"/>
</dbReference>
<dbReference type="Proteomes" id="UP001142810">
    <property type="component" value="Unassembled WGS sequence"/>
</dbReference>
<keyword evidence="6" id="KW-1185">Reference proteome</keyword>
<dbReference type="Pfam" id="PF00561">
    <property type="entry name" value="Abhydrolase_1"/>
    <property type="match status" value="1"/>
</dbReference>
<dbReference type="InterPro" id="IPR000073">
    <property type="entry name" value="AB_hydrolase_1"/>
</dbReference>
<comment type="similarity">
    <text evidence="2">Belongs to the AB hydrolase superfamily. MetX family.</text>
</comment>
<dbReference type="EMBL" id="JAPFRD010000005">
    <property type="protein sequence ID" value="MCW8107940.1"/>
    <property type="molecule type" value="Genomic_DNA"/>
</dbReference>
<dbReference type="GO" id="GO:0004414">
    <property type="term" value="F:homoserine O-acetyltransferase activity"/>
    <property type="evidence" value="ECO:0007669"/>
    <property type="project" value="UniProtKB-EC"/>
</dbReference>
<comment type="caution">
    <text evidence="5">The sequence shown here is derived from an EMBL/GenBank/DDBJ whole genome shotgun (WGS) entry which is preliminary data.</text>
</comment>
<evidence type="ECO:0000259" key="4">
    <source>
        <dbReference type="Pfam" id="PF00561"/>
    </source>
</evidence>
<reference evidence="5" key="1">
    <citation type="submission" date="2022-11" db="EMBL/GenBank/DDBJ databases">
        <title>Alteromonas sp. nov., isolated from sea water of the Qingdao.</title>
        <authorList>
            <person name="Wang Q."/>
        </authorList>
    </citation>
    <scope>NUCLEOTIDE SEQUENCE</scope>
    <source>
        <strain evidence="5">ASW11-7</strain>
    </source>
</reference>
<organism evidence="5 6">
    <name type="scientific">Alteromonas aquimaris</name>
    <dbReference type="NCBI Taxonomy" id="2998417"/>
    <lineage>
        <taxon>Bacteria</taxon>
        <taxon>Pseudomonadati</taxon>
        <taxon>Pseudomonadota</taxon>
        <taxon>Gammaproteobacteria</taxon>
        <taxon>Alteromonadales</taxon>
        <taxon>Alteromonadaceae</taxon>
        <taxon>Alteromonas/Salinimonas group</taxon>
        <taxon>Alteromonas</taxon>
    </lineage>
</organism>
<dbReference type="InterPro" id="IPR008220">
    <property type="entry name" value="HAT_MetX-like"/>
</dbReference>
<sequence>MRKYIFFCLILCNAVLTKAEPATNEPLVEKQVFTAQQFELFNGTVLPEVTVGWESYGTLNKDKSNAILITHYFTGTSHAAGKYSHNDAAPGYWDAIIGPGKAIDTTKYFVISVDSLANINVYDEHVITTGPASINPATNKPWGLDFPVVTIRDFVNVQKAVLQRLGIASLHAVIGPSMGAMQALDWAAAYPDKVKRVISVIGAGESDAWTTALLEQWTLPIKLDANWQNGNYSRDNMPIDGLTASLMLITQQALTPEFFNQQGETLGYTPLEAAPLTRITSSHSIVKWLKQRATARAENMDANSLLYLARACQLFVAGHGTSLNKGLADVAAPSLFLPSASDLLLMPYLVDTPHQMLSESSKLLTLQGQFGHLEGVVNVQQHATAITTFLNNPVR</sequence>